<evidence type="ECO:0000313" key="1">
    <source>
        <dbReference type="EMBL" id="TRZ06613.1"/>
    </source>
</evidence>
<dbReference type="InterPro" id="IPR053107">
    <property type="entry name" value="TNFRSF18"/>
</dbReference>
<feature type="non-terminal residue" evidence="1">
    <location>
        <position position="1"/>
    </location>
</feature>
<reference evidence="1" key="1">
    <citation type="submission" date="2019-04" db="EMBL/GenBank/DDBJ databases">
        <title>Genome assembly of Zosterops borbonicus 15179.</title>
        <authorList>
            <person name="Leroy T."/>
            <person name="Anselmetti Y."/>
            <person name="Tilak M.-K."/>
            <person name="Nabholz B."/>
        </authorList>
    </citation>
    <scope>NUCLEOTIDE SEQUENCE</scope>
    <source>
        <strain evidence="1">HGM_15179</strain>
        <tissue evidence="1">Muscle</tissue>
    </source>
</reference>
<accession>A0A8K1D934</accession>
<protein>
    <recommendedName>
        <fullName evidence="3">TNR18 factor</fullName>
    </recommendedName>
</protein>
<proteinExistence type="predicted"/>
<dbReference type="PANTHER" id="PTHR47388">
    <property type="entry name" value="TUMOR NECROSIS FACTOR RECEPTOR SUPERFAMILY MEMBER 18"/>
    <property type="match status" value="1"/>
</dbReference>
<dbReference type="OrthoDB" id="9374769at2759"/>
<feature type="non-terminal residue" evidence="1">
    <location>
        <position position="108"/>
    </location>
</feature>
<gene>
    <name evidence="1" type="ORF">HGM15179_020494</name>
</gene>
<dbReference type="Gene3D" id="2.10.50.10">
    <property type="entry name" value="Tumor Necrosis Factor Receptor, subunit A, domain 2"/>
    <property type="match status" value="1"/>
</dbReference>
<comment type="caution">
    <text evidence="1">The sequence shown here is derived from an EMBL/GenBank/DDBJ whole genome shotgun (WGS) entry which is preliminary data.</text>
</comment>
<dbReference type="AlphaFoldDB" id="A0A8K1D934"/>
<name>A0A8K1D934_9PASS</name>
<dbReference type="PANTHER" id="PTHR47388:SF1">
    <property type="entry name" value="TUMOR NECROSIS FACTOR RECEPTOR SUPERFAMILY MEMBER 18"/>
    <property type="match status" value="1"/>
</dbReference>
<sequence length="108" mass="11651">PPRPCEGVADPQCRCPPGSSCGDENCLSCKWVPRCKPGWEPHSTGITHYSFGCRRCGNGSYSGPRNSWCRNWTDCESNGFVTLRAGNSTHNSVCSVPGTALDTGIHFS</sequence>
<evidence type="ECO:0000313" key="2">
    <source>
        <dbReference type="Proteomes" id="UP000796761"/>
    </source>
</evidence>
<organism evidence="1 2">
    <name type="scientific">Zosterops borbonicus</name>
    <dbReference type="NCBI Taxonomy" id="364589"/>
    <lineage>
        <taxon>Eukaryota</taxon>
        <taxon>Metazoa</taxon>
        <taxon>Chordata</taxon>
        <taxon>Craniata</taxon>
        <taxon>Vertebrata</taxon>
        <taxon>Euteleostomi</taxon>
        <taxon>Archelosauria</taxon>
        <taxon>Archosauria</taxon>
        <taxon>Dinosauria</taxon>
        <taxon>Saurischia</taxon>
        <taxon>Theropoda</taxon>
        <taxon>Coelurosauria</taxon>
        <taxon>Aves</taxon>
        <taxon>Neognathae</taxon>
        <taxon>Neoaves</taxon>
        <taxon>Telluraves</taxon>
        <taxon>Australaves</taxon>
        <taxon>Passeriformes</taxon>
        <taxon>Sylvioidea</taxon>
        <taxon>Zosteropidae</taxon>
        <taxon>Zosterops</taxon>
    </lineage>
</organism>
<dbReference type="GO" id="GO:0045785">
    <property type="term" value="P:positive regulation of cell adhesion"/>
    <property type="evidence" value="ECO:0007669"/>
    <property type="project" value="TreeGrafter"/>
</dbReference>
<dbReference type="Proteomes" id="UP000796761">
    <property type="component" value="Unassembled WGS sequence"/>
</dbReference>
<dbReference type="EMBL" id="SWJQ01002338">
    <property type="protein sequence ID" value="TRZ06613.1"/>
    <property type="molecule type" value="Genomic_DNA"/>
</dbReference>
<keyword evidence="2" id="KW-1185">Reference proteome</keyword>
<evidence type="ECO:0008006" key="3">
    <source>
        <dbReference type="Google" id="ProtNLM"/>
    </source>
</evidence>
<dbReference type="GO" id="GO:0009897">
    <property type="term" value="C:external side of plasma membrane"/>
    <property type="evidence" value="ECO:0007669"/>
    <property type="project" value="TreeGrafter"/>
</dbReference>